<name>A0ABS5KNE5_9ACTN</name>
<evidence type="ECO:0000256" key="2">
    <source>
        <dbReference type="ARBA" id="ARBA00023015"/>
    </source>
</evidence>
<evidence type="ECO:0000256" key="3">
    <source>
        <dbReference type="ARBA" id="ARBA00023082"/>
    </source>
</evidence>
<dbReference type="InterPro" id="IPR014325">
    <property type="entry name" value="RNA_pol_sigma-E_actinobac"/>
</dbReference>
<feature type="domain" description="RNA polymerase sigma-70 region 2" evidence="6">
    <location>
        <begin position="18"/>
        <end position="80"/>
    </location>
</feature>
<keyword evidence="4" id="KW-0238">DNA-binding</keyword>
<keyword evidence="2" id="KW-0805">Transcription regulation</keyword>
<gene>
    <name evidence="8" type="ORF">KGQ19_11915</name>
</gene>
<dbReference type="NCBIfam" id="TIGR02983">
    <property type="entry name" value="SigE-fam_strep"/>
    <property type="match status" value="1"/>
</dbReference>
<dbReference type="InterPro" id="IPR039425">
    <property type="entry name" value="RNA_pol_sigma-70-like"/>
</dbReference>
<dbReference type="InterPro" id="IPR013325">
    <property type="entry name" value="RNA_pol_sigma_r2"/>
</dbReference>
<dbReference type="SUPFAM" id="SSF88659">
    <property type="entry name" value="Sigma3 and sigma4 domains of RNA polymerase sigma factors"/>
    <property type="match status" value="1"/>
</dbReference>
<keyword evidence="9" id="KW-1185">Reference proteome</keyword>
<evidence type="ECO:0000313" key="8">
    <source>
        <dbReference type="EMBL" id="MBS2547578.1"/>
    </source>
</evidence>
<dbReference type="EMBL" id="JAAFYZ010000030">
    <property type="protein sequence ID" value="MBS2547578.1"/>
    <property type="molecule type" value="Genomic_DNA"/>
</dbReference>
<dbReference type="InterPro" id="IPR013324">
    <property type="entry name" value="RNA_pol_sigma_r3/r4-like"/>
</dbReference>
<sequence>MGDQTRVDEFTEYATARQNHLLRTAYLLCGDWHGAQDLTQTALLNLCKAWNRASRADSVDAYAHKTLINAYIRGQRKLRRERELRVEALSGTERLNSATHDPDRPETRLALLSALDRLPARARAVVVLRFWEDLSVEATAAALDCSTGNVKSQSSRALAKLRVLLGEEFSAYGPRSGAEGTALK</sequence>
<dbReference type="SUPFAM" id="SSF88946">
    <property type="entry name" value="Sigma2 domain of RNA polymerase sigma factors"/>
    <property type="match status" value="1"/>
</dbReference>
<feature type="domain" description="RNA polymerase sigma factor 70 region 4 type 2" evidence="7">
    <location>
        <begin position="109"/>
        <end position="161"/>
    </location>
</feature>
<proteinExistence type="inferred from homology"/>
<dbReference type="InterPro" id="IPR013249">
    <property type="entry name" value="RNA_pol_sigma70_r4_t2"/>
</dbReference>
<dbReference type="CDD" id="cd06171">
    <property type="entry name" value="Sigma70_r4"/>
    <property type="match status" value="1"/>
</dbReference>
<evidence type="ECO:0000256" key="5">
    <source>
        <dbReference type="ARBA" id="ARBA00023163"/>
    </source>
</evidence>
<evidence type="ECO:0000256" key="4">
    <source>
        <dbReference type="ARBA" id="ARBA00023125"/>
    </source>
</evidence>
<organism evidence="8 9">
    <name type="scientific">Catenulispora pinistramenti</name>
    <dbReference type="NCBI Taxonomy" id="2705254"/>
    <lineage>
        <taxon>Bacteria</taxon>
        <taxon>Bacillati</taxon>
        <taxon>Actinomycetota</taxon>
        <taxon>Actinomycetes</taxon>
        <taxon>Catenulisporales</taxon>
        <taxon>Catenulisporaceae</taxon>
        <taxon>Catenulispora</taxon>
    </lineage>
</organism>
<evidence type="ECO:0000256" key="1">
    <source>
        <dbReference type="ARBA" id="ARBA00010641"/>
    </source>
</evidence>
<dbReference type="Pfam" id="PF08281">
    <property type="entry name" value="Sigma70_r4_2"/>
    <property type="match status" value="1"/>
</dbReference>
<dbReference type="InterPro" id="IPR036388">
    <property type="entry name" value="WH-like_DNA-bd_sf"/>
</dbReference>
<dbReference type="Gene3D" id="1.10.10.10">
    <property type="entry name" value="Winged helix-like DNA-binding domain superfamily/Winged helix DNA-binding domain"/>
    <property type="match status" value="1"/>
</dbReference>
<dbReference type="Proteomes" id="UP000730482">
    <property type="component" value="Unassembled WGS sequence"/>
</dbReference>
<evidence type="ECO:0000259" key="6">
    <source>
        <dbReference type="Pfam" id="PF04542"/>
    </source>
</evidence>
<dbReference type="Gene3D" id="1.10.1740.10">
    <property type="match status" value="1"/>
</dbReference>
<reference evidence="8 9" key="1">
    <citation type="submission" date="2020-02" db="EMBL/GenBank/DDBJ databases">
        <title>Acidophilic actinobacteria isolated from forest soil.</title>
        <authorList>
            <person name="Golinska P."/>
        </authorList>
    </citation>
    <scope>NUCLEOTIDE SEQUENCE [LARGE SCALE GENOMIC DNA]</scope>
    <source>
        <strain evidence="8 9">NL8</strain>
    </source>
</reference>
<keyword evidence="3" id="KW-0731">Sigma factor</keyword>
<comment type="similarity">
    <text evidence="1">Belongs to the sigma-70 factor family. ECF subfamily.</text>
</comment>
<evidence type="ECO:0000313" key="9">
    <source>
        <dbReference type="Proteomes" id="UP000730482"/>
    </source>
</evidence>
<dbReference type="InterPro" id="IPR007627">
    <property type="entry name" value="RNA_pol_sigma70_r2"/>
</dbReference>
<dbReference type="PANTHER" id="PTHR43133">
    <property type="entry name" value="RNA POLYMERASE ECF-TYPE SIGMA FACTO"/>
    <property type="match status" value="1"/>
</dbReference>
<accession>A0ABS5KNE5</accession>
<dbReference type="InterPro" id="IPR014284">
    <property type="entry name" value="RNA_pol_sigma-70_dom"/>
</dbReference>
<evidence type="ECO:0000259" key="7">
    <source>
        <dbReference type="Pfam" id="PF08281"/>
    </source>
</evidence>
<dbReference type="PANTHER" id="PTHR43133:SF50">
    <property type="entry name" value="ECF RNA POLYMERASE SIGMA FACTOR SIGM"/>
    <property type="match status" value="1"/>
</dbReference>
<comment type="caution">
    <text evidence="8">The sequence shown here is derived from an EMBL/GenBank/DDBJ whole genome shotgun (WGS) entry which is preliminary data.</text>
</comment>
<dbReference type="NCBIfam" id="TIGR02937">
    <property type="entry name" value="sigma70-ECF"/>
    <property type="match status" value="1"/>
</dbReference>
<dbReference type="Pfam" id="PF04542">
    <property type="entry name" value="Sigma70_r2"/>
    <property type="match status" value="1"/>
</dbReference>
<protein>
    <submittedName>
        <fullName evidence="8">SigE family RNA polymerase sigma factor</fullName>
    </submittedName>
</protein>
<keyword evidence="5" id="KW-0804">Transcription</keyword>
<dbReference type="RefSeq" id="WP_212009159.1">
    <property type="nucleotide sequence ID" value="NZ_JAAFYZ010000030.1"/>
</dbReference>